<evidence type="ECO:0000313" key="3">
    <source>
        <dbReference type="Proteomes" id="UP000694287"/>
    </source>
</evidence>
<name>A0ABS6V0G0_9PSEU</name>
<feature type="region of interest" description="Disordered" evidence="1">
    <location>
        <begin position="31"/>
        <end position="71"/>
    </location>
</feature>
<dbReference type="EMBL" id="JADQDK010000001">
    <property type="protein sequence ID" value="MBW0138009.1"/>
    <property type="molecule type" value="Genomic_DNA"/>
</dbReference>
<dbReference type="RefSeq" id="WP_218603277.1">
    <property type="nucleotide sequence ID" value="NZ_JADQDJ010000117.1"/>
</dbReference>
<accession>A0ABS6V0G0</accession>
<evidence type="ECO:0000256" key="1">
    <source>
        <dbReference type="SAM" id="MobiDB-lite"/>
    </source>
</evidence>
<comment type="caution">
    <text evidence="2">The sequence shown here is derived from an EMBL/GenBank/DDBJ whole genome shotgun (WGS) entry which is preliminary data.</text>
</comment>
<sequence>MFFDSPGHSRTAELRHRELLAEAEQFRLGRLARAARRARRSERSPMPPAPPDRPTSPAANTDANCRYAVPR</sequence>
<organism evidence="2 3">
    <name type="scientific">Pseudonocardia abyssalis</name>
    <dbReference type="NCBI Taxonomy" id="2792008"/>
    <lineage>
        <taxon>Bacteria</taxon>
        <taxon>Bacillati</taxon>
        <taxon>Actinomycetota</taxon>
        <taxon>Actinomycetes</taxon>
        <taxon>Pseudonocardiales</taxon>
        <taxon>Pseudonocardiaceae</taxon>
        <taxon>Pseudonocardia</taxon>
    </lineage>
</organism>
<gene>
    <name evidence="2" type="ORF">I4I81_27640</name>
</gene>
<feature type="compositionally biased region" description="Pro residues" evidence="1">
    <location>
        <begin position="45"/>
        <end position="54"/>
    </location>
</feature>
<reference evidence="2 3" key="1">
    <citation type="submission" date="2020-11" db="EMBL/GenBank/DDBJ databases">
        <title>Pseudonocardia abyssalis sp. nov. and Pseudonocardia oceani sp. nov., description and phylogenomic analysis of two novel actinomycetes isolated from the deep Southern Ocean.</title>
        <authorList>
            <person name="Parra J."/>
        </authorList>
    </citation>
    <scope>NUCLEOTIDE SEQUENCE [LARGE SCALE GENOMIC DNA]</scope>
    <source>
        <strain evidence="2 3">KRD-168</strain>
    </source>
</reference>
<dbReference type="Proteomes" id="UP000694287">
    <property type="component" value="Unassembled WGS sequence"/>
</dbReference>
<proteinExistence type="predicted"/>
<evidence type="ECO:0000313" key="2">
    <source>
        <dbReference type="EMBL" id="MBW0138009.1"/>
    </source>
</evidence>
<keyword evidence="3" id="KW-1185">Reference proteome</keyword>
<protein>
    <submittedName>
        <fullName evidence="2">Uncharacterized protein</fullName>
    </submittedName>
</protein>